<evidence type="ECO:0000313" key="7">
    <source>
        <dbReference type="EMBL" id="KAB0666750.1"/>
    </source>
</evidence>
<dbReference type="GO" id="GO:0071897">
    <property type="term" value="P:DNA biosynthetic process"/>
    <property type="evidence" value="ECO:0007669"/>
    <property type="project" value="UniProtKB-KW"/>
</dbReference>
<comment type="catalytic activity">
    <reaction evidence="5">
        <text>a 2'-deoxyribonucleoside 5'-diphosphate + [thioredoxin]-disulfide + H2O = a ribonucleoside 5'-diphosphate + [thioredoxin]-dithiol</text>
        <dbReference type="Rhea" id="RHEA:23252"/>
        <dbReference type="Rhea" id="RHEA-COMP:10698"/>
        <dbReference type="Rhea" id="RHEA-COMP:10700"/>
        <dbReference type="ChEBI" id="CHEBI:15377"/>
        <dbReference type="ChEBI" id="CHEBI:29950"/>
        <dbReference type="ChEBI" id="CHEBI:50058"/>
        <dbReference type="ChEBI" id="CHEBI:57930"/>
        <dbReference type="ChEBI" id="CHEBI:73316"/>
        <dbReference type="EC" id="1.17.4.1"/>
    </reaction>
</comment>
<keyword evidence="3" id="KW-0237">DNA synthesis</keyword>
<evidence type="ECO:0000313" key="8">
    <source>
        <dbReference type="Proteomes" id="UP000420562"/>
    </source>
</evidence>
<dbReference type="RefSeq" id="WP_151127489.1">
    <property type="nucleotide sequence ID" value="NZ_VZQZ01000002.1"/>
</dbReference>
<protein>
    <recommendedName>
        <fullName evidence="2">ribonucleoside-diphosphate reductase</fullName>
        <ecNumber evidence="2">1.17.4.1</ecNumber>
    </recommendedName>
</protein>
<comment type="caution">
    <text evidence="7">The sequence shown here is derived from an EMBL/GenBank/DDBJ whole genome shotgun (WGS) entry which is preliminary data.</text>
</comment>
<dbReference type="Proteomes" id="UP000420562">
    <property type="component" value="Unassembled WGS sequence"/>
</dbReference>
<proteinExistence type="inferred from homology"/>
<dbReference type="InterPro" id="IPR024434">
    <property type="entry name" value="TSCPD_dom"/>
</dbReference>
<dbReference type="GO" id="GO:0004748">
    <property type="term" value="F:ribonucleoside-diphosphate reductase activity, thioredoxin disulfide as acceptor"/>
    <property type="evidence" value="ECO:0007669"/>
    <property type="project" value="UniProtKB-EC"/>
</dbReference>
<feature type="domain" description="TSCPD" evidence="6">
    <location>
        <begin position="5"/>
        <end position="77"/>
    </location>
</feature>
<dbReference type="InterPro" id="IPR023806">
    <property type="entry name" value="CHP03905"/>
</dbReference>
<sequence>MKFSYKTDGTCSKRIDIEVESGILVSADFIGGCSGNSQGVAALVKEMPVAEVVRRLKGIACQGDTSCPDQLARALEASEQMK</sequence>
<keyword evidence="8" id="KW-1185">Reference proteome</keyword>
<name>A0A7J4ZTF7_9BACT</name>
<dbReference type="GO" id="GO:0000166">
    <property type="term" value="F:nucleotide binding"/>
    <property type="evidence" value="ECO:0007669"/>
    <property type="project" value="UniProtKB-KW"/>
</dbReference>
<evidence type="ECO:0000256" key="2">
    <source>
        <dbReference type="ARBA" id="ARBA00012274"/>
    </source>
</evidence>
<dbReference type="EMBL" id="VZQZ01000002">
    <property type="protein sequence ID" value="KAB0666750.1"/>
    <property type="molecule type" value="Genomic_DNA"/>
</dbReference>
<evidence type="ECO:0000256" key="1">
    <source>
        <dbReference type="ARBA" id="ARBA00007405"/>
    </source>
</evidence>
<organism evidence="7 8">
    <name type="scientific">Oryzomonas japonica</name>
    <dbReference type="NCBI Taxonomy" id="2603858"/>
    <lineage>
        <taxon>Bacteria</taxon>
        <taxon>Pseudomonadati</taxon>
        <taxon>Thermodesulfobacteriota</taxon>
        <taxon>Desulfuromonadia</taxon>
        <taxon>Geobacterales</taxon>
        <taxon>Geobacteraceae</taxon>
        <taxon>Oryzomonas</taxon>
    </lineage>
</organism>
<dbReference type="AlphaFoldDB" id="A0A7J4ZTF7"/>
<comment type="similarity">
    <text evidence="1">Belongs to the ribonucleoside diphosphate reductase class-2 family.</text>
</comment>
<dbReference type="EC" id="1.17.4.1" evidence="2"/>
<evidence type="ECO:0000259" key="6">
    <source>
        <dbReference type="Pfam" id="PF12637"/>
    </source>
</evidence>
<evidence type="ECO:0000256" key="4">
    <source>
        <dbReference type="ARBA" id="ARBA00022741"/>
    </source>
</evidence>
<evidence type="ECO:0000256" key="3">
    <source>
        <dbReference type="ARBA" id="ARBA00022634"/>
    </source>
</evidence>
<dbReference type="NCBIfam" id="TIGR03905">
    <property type="entry name" value="TIGR03905_4_Cys"/>
    <property type="match status" value="1"/>
</dbReference>
<dbReference type="Pfam" id="PF12637">
    <property type="entry name" value="TSCPD"/>
    <property type="match status" value="1"/>
</dbReference>
<evidence type="ECO:0000256" key="5">
    <source>
        <dbReference type="ARBA" id="ARBA00047754"/>
    </source>
</evidence>
<accession>A0A7J4ZTF7</accession>
<keyword evidence="4" id="KW-0547">Nucleotide-binding</keyword>
<gene>
    <name evidence="7" type="ORF">F6V25_04850</name>
</gene>
<reference evidence="7 8" key="1">
    <citation type="submission" date="2019-09" db="EMBL/GenBank/DDBJ databases">
        <title>Geobacter sp. Red96, a novel strain isolated from paddy soil.</title>
        <authorList>
            <person name="Xu Z."/>
            <person name="Masuda Y."/>
            <person name="Itoh H."/>
            <person name="Senoo K."/>
        </authorList>
    </citation>
    <scope>NUCLEOTIDE SEQUENCE [LARGE SCALE GENOMIC DNA]</scope>
    <source>
        <strain evidence="7 8">Red96</strain>
    </source>
</reference>